<dbReference type="NCBIfam" id="TIGR00665">
    <property type="entry name" value="DnaB"/>
    <property type="match status" value="1"/>
</dbReference>
<dbReference type="InterPro" id="IPR027417">
    <property type="entry name" value="P-loop_NTPase"/>
</dbReference>
<dbReference type="STRING" id="1006576.DTL3_0775"/>
<keyword evidence="9" id="KW-0413">Isomerase</keyword>
<dbReference type="GO" id="GO:0043139">
    <property type="term" value="F:5'-3' DNA helicase activity"/>
    <property type="evidence" value="ECO:0007669"/>
    <property type="project" value="UniProtKB-EC"/>
</dbReference>
<dbReference type="Gene3D" id="3.40.50.300">
    <property type="entry name" value="P-loop containing nucleotide triphosphate hydrolases"/>
    <property type="match status" value="1"/>
</dbReference>
<dbReference type="AlphaFoldDB" id="A0A0C7P1D5"/>
<evidence type="ECO:0000256" key="4">
    <source>
        <dbReference type="ARBA" id="ARBA00022741"/>
    </source>
</evidence>
<dbReference type="PATRIC" id="fig|1006576.9.peg.764"/>
<dbReference type="GO" id="GO:0005524">
    <property type="term" value="F:ATP binding"/>
    <property type="evidence" value="ECO:0007669"/>
    <property type="project" value="UniProtKB-UniRule"/>
</dbReference>
<dbReference type="OrthoDB" id="9773982at2"/>
<dbReference type="Gene3D" id="1.10.860.10">
    <property type="entry name" value="DNAb Helicase, Chain A"/>
    <property type="match status" value="1"/>
</dbReference>
<dbReference type="HOGENOM" id="CLU_005373_0_0_0"/>
<dbReference type="Pfam" id="PF03796">
    <property type="entry name" value="DnaB_C"/>
    <property type="match status" value="1"/>
</dbReference>
<dbReference type="EMBL" id="LN824141">
    <property type="protein sequence ID" value="CEP78085.1"/>
    <property type="molecule type" value="Genomic_DNA"/>
</dbReference>
<dbReference type="GO" id="GO:0003677">
    <property type="term" value="F:DNA binding"/>
    <property type="evidence" value="ECO:0007669"/>
    <property type="project" value="UniProtKB-UniRule"/>
</dbReference>
<dbReference type="GO" id="GO:0005829">
    <property type="term" value="C:cytosol"/>
    <property type="evidence" value="ECO:0007669"/>
    <property type="project" value="TreeGrafter"/>
</dbReference>
<keyword evidence="6 12" id="KW-0347">Helicase</keyword>
<dbReference type="InterPro" id="IPR016136">
    <property type="entry name" value="DNA_helicase_N/primase_C"/>
</dbReference>
<evidence type="ECO:0000256" key="2">
    <source>
        <dbReference type="ARBA" id="ARBA00022515"/>
    </source>
</evidence>
<dbReference type="SUPFAM" id="SSF48024">
    <property type="entry name" value="N-terminal domain of DnaB helicase"/>
    <property type="match status" value="1"/>
</dbReference>
<keyword evidence="7 12" id="KW-0067">ATP-binding</keyword>
<organism evidence="14 15">
    <name type="scientific">Defluviitoga tunisiensis</name>
    <dbReference type="NCBI Taxonomy" id="1006576"/>
    <lineage>
        <taxon>Bacteria</taxon>
        <taxon>Thermotogati</taxon>
        <taxon>Thermotogota</taxon>
        <taxon>Thermotogae</taxon>
        <taxon>Petrotogales</taxon>
        <taxon>Petrotogaceae</taxon>
        <taxon>Defluviitoga</taxon>
    </lineage>
</organism>
<feature type="domain" description="SF4 helicase" evidence="13">
    <location>
        <begin position="181"/>
        <end position="455"/>
    </location>
</feature>
<dbReference type="GO" id="GO:0016887">
    <property type="term" value="F:ATP hydrolysis activity"/>
    <property type="evidence" value="ECO:0007669"/>
    <property type="project" value="RHEA"/>
</dbReference>
<protein>
    <recommendedName>
        <fullName evidence="11 12">Replicative DNA helicase</fullName>
        <ecNumber evidence="11 12">5.6.2.3</ecNumber>
    </recommendedName>
</protein>
<dbReference type="GO" id="GO:1990077">
    <property type="term" value="C:primosome complex"/>
    <property type="evidence" value="ECO:0007669"/>
    <property type="project" value="UniProtKB-UniRule"/>
</dbReference>
<dbReference type="Pfam" id="PF00772">
    <property type="entry name" value="DnaB"/>
    <property type="match status" value="1"/>
</dbReference>
<dbReference type="GO" id="GO:0006269">
    <property type="term" value="P:DNA replication, synthesis of primer"/>
    <property type="evidence" value="ECO:0007669"/>
    <property type="project" value="UniProtKB-UniRule"/>
</dbReference>
<keyword evidence="8 12" id="KW-0238">DNA-binding</keyword>
<dbReference type="InterPro" id="IPR007694">
    <property type="entry name" value="DNA_helicase_DnaB-like_C"/>
</dbReference>
<evidence type="ECO:0000256" key="9">
    <source>
        <dbReference type="ARBA" id="ARBA00023235"/>
    </source>
</evidence>
<dbReference type="PANTHER" id="PTHR30153">
    <property type="entry name" value="REPLICATIVE DNA HELICASE DNAB"/>
    <property type="match status" value="1"/>
</dbReference>
<sequence>MDITSLTPPNNKEAEEAVLGSIFLDPSVLPDIIEEIRWEDFYYEKNRIIFKCMEDLFDRGIPVDTVSVLENLRQSKLLEKIGGEETIIYLAQIVPTTANVMYYTQIIKEKALMRALINASSEIVDAVRTIGDAQEVLEYAEKRIFSITEARATRTYDLLSNVMHDVFVQIEDLKNRAQKGEGELVTGIPTGFKQLDKISSGFHRSELVIIAARPSMGKSSFAANLATQMALKYDVPVAIFSLEMSKEQLANRILCSEAMVDLQKVRTGQISDEEWERLVQAAGDLSKSKLIFDDEPDLTPRLLRAKARRMKREYGIEVIFVDYLQLMTSRSRNYESRQQEITEISRSLKLLARELKITVVALSQLSRAVEQREDKRPRLSDLRESGAIEQDADLVMFLYRDAYYKRKKESEDKMILNEPHEAELIIGKQRNGPVGTLKLMFNPKLATFYEIDYSRLE</sequence>
<dbReference type="RefSeq" id="WP_045087606.1">
    <property type="nucleotide sequence ID" value="NZ_LN824141.1"/>
</dbReference>
<accession>A0A0C7P1D5</accession>
<evidence type="ECO:0000256" key="5">
    <source>
        <dbReference type="ARBA" id="ARBA00022801"/>
    </source>
</evidence>
<evidence type="ECO:0000256" key="3">
    <source>
        <dbReference type="ARBA" id="ARBA00022705"/>
    </source>
</evidence>
<keyword evidence="15" id="KW-1185">Reference proteome</keyword>
<comment type="similarity">
    <text evidence="1 12">Belongs to the helicase family. DnaB subfamily.</text>
</comment>
<dbReference type="InterPro" id="IPR007693">
    <property type="entry name" value="DNA_helicase_DnaB-like_N"/>
</dbReference>
<evidence type="ECO:0000256" key="7">
    <source>
        <dbReference type="ARBA" id="ARBA00022840"/>
    </source>
</evidence>
<evidence type="ECO:0000256" key="11">
    <source>
        <dbReference type="NCBIfam" id="TIGR00665"/>
    </source>
</evidence>
<dbReference type="PROSITE" id="PS51199">
    <property type="entry name" value="SF4_HELICASE"/>
    <property type="match status" value="1"/>
</dbReference>
<dbReference type="FunFam" id="3.40.50.300:FF:001761">
    <property type="entry name" value="Replicative DNA helicase"/>
    <property type="match status" value="1"/>
</dbReference>
<evidence type="ECO:0000256" key="10">
    <source>
        <dbReference type="ARBA" id="ARBA00048954"/>
    </source>
</evidence>
<evidence type="ECO:0000313" key="14">
    <source>
        <dbReference type="EMBL" id="CEP78085.1"/>
    </source>
</evidence>
<evidence type="ECO:0000256" key="6">
    <source>
        <dbReference type="ARBA" id="ARBA00022806"/>
    </source>
</evidence>
<dbReference type="SMART" id="SM00382">
    <property type="entry name" value="AAA"/>
    <property type="match status" value="1"/>
</dbReference>
<evidence type="ECO:0000256" key="12">
    <source>
        <dbReference type="RuleBase" id="RU362085"/>
    </source>
</evidence>
<dbReference type="InterPro" id="IPR036185">
    <property type="entry name" value="DNA_heli_DnaB-like_N_sf"/>
</dbReference>
<reference evidence="15" key="1">
    <citation type="submission" date="2014-11" db="EMBL/GenBank/DDBJ databases">
        <authorList>
            <person name="Wibberg D."/>
        </authorList>
    </citation>
    <scope>NUCLEOTIDE SEQUENCE [LARGE SCALE GENOMIC DNA]</scope>
    <source>
        <strain evidence="15">L3</strain>
    </source>
</reference>
<dbReference type="Proteomes" id="UP000032809">
    <property type="component" value="Chromosome I"/>
</dbReference>
<gene>
    <name evidence="14" type="primary">dnaB</name>
    <name evidence="14" type="ORF">DTL3_0775</name>
</gene>
<dbReference type="CDD" id="cd00984">
    <property type="entry name" value="DnaB_C"/>
    <property type="match status" value="1"/>
</dbReference>
<name>A0A0C7P1D5_DEFTU</name>
<dbReference type="PANTHER" id="PTHR30153:SF2">
    <property type="entry name" value="REPLICATIVE DNA HELICASE"/>
    <property type="match status" value="1"/>
</dbReference>
<comment type="function">
    <text evidence="12">The main replicative DNA helicase, it participates in initiation and elongation during chromosome replication. Travels ahead of the DNA replisome, separating dsDNA into templates for DNA synthesis. A processive ATP-dependent 5'-3' DNA helicase it has DNA-dependent ATPase activity.</text>
</comment>
<dbReference type="InterPro" id="IPR007692">
    <property type="entry name" value="DNA_helicase_DnaB"/>
</dbReference>
<evidence type="ECO:0000256" key="1">
    <source>
        <dbReference type="ARBA" id="ARBA00008428"/>
    </source>
</evidence>
<dbReference type="KEGG" id="dtn:DTL3_0775"/>
<keyword evidence="2 12" id="KW-0639">Primosome</keyword>
<keyword evidence="5 12" id="KW-0378">Hydrolase</keyword>
<evidence type="ECO:0000256" key="8">
    <source>
        <dbReference type="ARBA" id="ARBA00023125"/>
    </source>
</evidence>
<dbReference type="InterPro" id="IPR003593">
    <property type="entry name" value="AAA+_ATPase"/>
</dbReference>
<dbReference type="SUPFAM" id="SSF52540">
    <property type="entry name" value="P-loop containing nucleoside triphosphate hydrolases"/>
    <property type="match status" value="1"/>
</dbReference>
<keyword evidence="3 12" id="KW-0235">DNA replication</keyword>
<proteinExistence type="inferred from homology"/>
<evidence type="ECO:0000313" key="15">
    <source>
        <dbReference type="Proteomes" id="UP000032809"/>
    </source>
</evidence>
<comment type="catalytic activity">
    <reaction evidence="10 12">
        <text>ATP + H2O = ADP + phosphate + H(+)</text>
        <dbReference type="Rhea" id="RHEA:13065"/>
        <dbReference type="ChEBI" id="CHEBI:15377"/>
        <dbReference type="ChEBI" id="CHEBI:15378"/>
        <dbReference type="ChEBI" id="CHEBI:30616"/>
        <dbReference type="ChEBI" id="CHEBI:43474"/>
        <dbReference type="ChEBI" id="CHEBI:456216"/>
        <dbReference type="EC" id="5.6.2.3"/>
    </reaction>
</comment>
<dbReference type="EC" id="5.6.2.3" evidence="11 12"/>
<evidence type="ECO:0000259" key="13">
    <source>
        <dbReference type="PROSITE" id="PS51199"/>
    </source>
</evidence>
<keyword evidence="4 12" id="KW-0547">Nucleotide-binding</keyword>